<dbReference type="RefSeq" id="WP_090646061.1">
    <property type="nucleotide sequence ID" value="NZ_CBCRYE010000001.1"/>
</dbReference>
<protein>
    <recommendedName>
        <fullName evidence="3">Cobalamin biosynthesis protein CbiG</fullName>
    </recommendedName>
</protein>
<evidence type="ECO:0008006" key="3">
    <source>
        <dbReference type="Google" id="ProtNLM"/>
    </source>
</evidence>
<evidence type="ECO:0000313" key="2">
    <source>
        <dbReference type="Proteomes" id="UP000199150"/>
    </source>
</evidence>
<dbReference type="OrthoDB" id="9804758at2"/>
<dbReference type="STRING" id="260084.SAMN02927928_0908"/>
<proteinExistence type="predicted"/>
<accession>A0A1G4Q4G4</accession>
<dbReference type="EMBL" id="FMTS01000001">
    <property type="protein sequence ID" value="SCW39392.1"/>
    <property type="molecule type" value="Genomic_DNA"/>
</dbReference>
<keyword evidence="2" id="KW-1185">Reference proteome</keyword>
<dbReference type="Proteomes" id="UP000199150">
    <property type="component" value="Unassembled WGS sequence"/>
</dbReference>
<dbReference type="AlphaFoldDB" id="A0A1G4Q4G4"/>
<name>A0A1G4Q4G4_9CAUL</name>
<reference evidence="2" key="1">
    <citation type="submission" date="2016-10" db="EMBL/GenBank/DDBJ databases">
        <authorList>
            <person name="Varghese N."/>
            <person name="Submissions S."/>
        </authorList>
    </citation>
    <scope>NUCLEOTIDE SEQUENCE [LARGE SCALE GENOMIC DNA]</scope>
    <source>
        <strain evidence="2">CGMCC 1.3431</strain>
    </source>
</reference>
<gene>
    <name evidence="1" type="ORF">SAMN02927928_0908</name>
</gene>
<organism evidence="1 2">
    <name type="scientific">Asticcacaulis taihuensis</name>
    <dbReference type="NCBI Taxonomy" id="260084"/>
    <lineage>
        <taxon>Bacteria</taxon>
        <taxon>Pseudomonadati</taxon>
        <taxon>Pseudomonadota</taxon>
        <taxon>Alphaproteobacteria</taxon>
        <taxon>Caulobacterales</taxon>
        <taxon>Caulobacteraceae</taxon>
        <taxon>Asticcacaulis</taxon>
    </lineage>
</organism>
<evidence type="ECO:0000313" key="1">
    <source>
        <dbReference type="EMBL" id="SCW39392.1"/>
    </source>
</evidence>
<sequence length="302" mass="32704">MTRLFGAYVIVDYSAAEGKKTGESSVWIGVMKRDIRFRLSYEAHNPATRAEAITLLKTILGDLHKRGDRVFLGLDFALGFPRGTASRLQVKDGDWQGMWAFLAKNIVDKPDNKNNRFQVAAKMNRLMTDEAWPFWGCPKSDAQKWLSTLKPESLGDFPEFRLTEEAARKAHKKAQATKSLWQMHGAGVVAGQTMLGIPAFKALAEGLGDSAKIWPFQTGFGALDEAALDGLSTLIAEVYPAVFEGEAEPGEVKDATGVRVAAQALAEADDKGQLGALFAAPKGLSESDLATAATEEGWILGA</sequence>